<name>A0AA35Y8C2_LACSI</name>
<keyword evidence="2" id="KW-1185">Reference proteome</keyword>
<gene>
    <name evidence="1" type="ORF">LSALG_LOCUS3220</name>
</gene>
<sequence>MVESVSLAGPTAAMSLAEFDGMLSMESGLRKSILETDYMTMLSNSLMTREGGREAQTAALEEVEVLVEVATDGLQVGGDGLGEAISYNLGPEKLRGILRLRGKK</sequence>
<dbReference type="AlphaFoldDB" id="A0AA35Y8C2"/>
<organism evidence="1 2">
    <name type="scientific">Lactuca saligna</name>
    <name type="common">Willowleaf lettuce</name>
    <dbReference type="NCBI Taxonomy" id="75948"/>
    <lineage>
        <taxon>Eukaryota</taxon>
        <taxon>Viridiplantae</taxon>
        <taxon>Streptophyta</taxon>
        <taxon>Embryophyta</taxon>
        <taxon>Tracheophyta</taxon>
        <taxon>Spermatophyta</taxon>
        <taxon>Magnoliopsida</taxon>
        <taxon>eudicotyledons</taxon>
        <taxon>Gunneridae</taxon>
        <taxon>Pentapetalae</taxon>
        <taxon>asterids</taxon>
        <taxon>campanulids</taxon>
        <taxon>Asterales</taxon>
        <taxon>Asteraceae</taxon>
        <taxon>Cichorioideae</taxon>
        <taxon>Cichorieae</taxon>
        <taxon>Lactucinae</taxon>
        <taxon>Lactuca</taxon>
    </lineage>
</organism>
<dbReference type="EMBL" id="OX465086">
    <property type="protein sequence ID" value="CAI9262486.1"/>
    <property type="molecule type" value="Genomic_DNA"/>
</dbReference>
<reference evidence="1" key="1">
    <citation type="submission" date="2023-04" db="EMBL/GenBank/DDBJ databases">
        <authorList>
            <person name="Vijverberg K."/>
            <person name="Xiong W."/>
            <person name="Schranz E."/>
        </authorList>
    </citation>
    <scope>NUCLEOTIDE SEQUENCE</scope>
</reference>
<protein>
    <submittedName>
        <fullName evidence="1">Uncharacterized protein</fullName>
    </submittedName>
</protein>
<evidence type="ECO:0000313" key="1">
    <source>
        <dbReference type="EMBL" id="CAI9262486.1"/>
    </source>
</evidence>
<proteinExistence type="predicted"/>
<accession>A0AA35Y8C2</accession>
<evidence type="ECO:0000313" key="2">
    <source>
        <dbReference type="Proteomes" id="UP001177003"/>
    </source>
</evidence>
<dbReference type="Proteomes" id="UP001177003">
    <property type="component" value="Chromosome 0"/>
</dbReference>